<organism evidence="1 2">
    <name type="scientific">Chrysophaeum taylorii</name>
    <dbReference type="NCBI Taxonomy" id="2483200"/>
    <lineage>
        <taxon>Eukaryota</taxon>
        <taxon>Sar</taxon>
        <taxon>Stramenopiles</taxon>
        <taxon>Ochrophyta</taxon>
        <taxon>Pelagophyceae</taxon>
        <taxon>Pelagomonadales</taxon>
        <taxon>Pelagomonadaceae</taxon>
        <taxon>Chrysophaeum</taxon>
    </lineage>
</organism>
<name>A0AAD7UNZ5_9STRA</name>
<gene>
    <name evidence="1" type="ORF">CTAYLR_002160</name>
</gene>
<evidence type="ECO:0000313" key="2">
    <source>
        <dbReference type="Proteomes" id="UP001230188"/>
    </source>
</evidence>
<proteinExistence type="predicted"/>
<accession>A0AAD7UNZ5</accession>
<sequence length="290" mass="33025">MDSGRWLRVFGVHTGHVGSRSLGKGACILADEISFVFEYDQIYNDSSYPWDSNGMNMWYADSKRGSAMHLLETTILPNYLLLSKPNQHLIVDFGHNLNLGFLRPLAAVLGDRVAFVRVVRHRYDTCRSFMSEGKVPCGKGMWTLCPTKHPHIALPPPRGVWNGLTPWQKVMWFIDEVEARWQRLLADFPDIDRLLVHWCDGLDFERARFAVFDFFGQRAAAAVGSERKINVVAKKCKQGKHTDPSLKSLLSDAELGVQDADYQALMAYDNHTLSFTLRNVLRPFDCGYQK</sequence>
<evidence type="ECO:0000313" key="1">
    <source>
        <dbReference type="EMBL" id="KAJ8613491.1"/>
    </source>
</evidence>
<protein>
    <submittedName>
        <fullName evidence="1">Uncharacterized protein</fullName>
    </submittedName>
</protein>
<dbReference type="EMBL" id="JAQMWT010000028">
    <property type="protein sequence ID" value="KAJ8613491.1"/>
    <property type="molecule type" value="Genomic_DNA"/>
</dbReference>
<keyword evidence="2" id="KW-1185">Reference proteome</keyword>
<dbReference type="Proteomes" id="UP001230188">
    <property type="component" value="Unassembled WGS sequence"/>
</dbReference>
<comment type="caution">
    <text evidence="1">The sequence shown here is derived from an EMBL/GenBank/DDBJ whole genome shotgun (WGS) entry which is preliminary data.</text>
</comment>
<dbReference type="AlphaFoldDB" id="A0AAD7UNZ5"/>
<reference evidence="1" key="1">
    <citation type="submission" date="2023-01" db="EMBL/GenBank/DDBJ databases">
        <title>Metagenome sequencing of chrysophaentin producing Chrysophaeum taylorii.</title>
        <authorList>
            <person name="Davison J."/>
            <person name="Bewley C."/>
        </authorList>
    </citation>
    <scope>NUCLEOTIDE SEQUENCE</scope>
    <source>
        <strain evidence="1">NIES-1699</strain>
    </source>
</reference>